<keyword evidence="3" id="KW-1185">Reference proteome</keyword>
<dbReference type="Proteomes" id="UP000016569">
    <property type="component" value="Unassembled WGS sequence"/>
</dbReference>
<comment type="caution">
    <text evidence="2">The sequence shown here is derived from an EMBL/GenBank/DDBJ whole genome shotgun (WGS) entry which is preliminary data.</text>
</comment>
<dbReference type="RefSeq" id="WP_021698252.1">
    <property type="nucleotide sequence ID" value="NZ_BATC01000055.1"/>
</dbReference>
<dbReference type="EMBL" id="BATC01000055">
    <property type="protein sequence ID" value="GAD60158.1"/>
    <property type="molecule type" value="Genomic_DNA"/>
</dbReference>
<organism evidence="2 3">
    <name type="scientific">Brevundimonas abyssalis TAR-001</name>
    <dbReference type="NCBI Taxonomy" id="1391729"/>
    <lineage>
        <taxon>Bacteria</taxon>
        <taxon>Pseudomonadati</taxon>
        <taxon>Pseudomonadota</taxon>
        <taxon>Alphaproteobacteria</taxon>
        <taxon>Caulobacterales</taxon>
        <taxon>Caulobacteraceae</taxon>
        <taxon>Brevundimonas</taxon>
    </lineage>
</organism>
<evidence type="ECO:0000256" key="1">
    <source>
        <dbReference type="SAM" id="Phobius"/>
    </source>
</evidence>
<protein>
    <submittedName>
        <fullName evidence="2">Uncharacterized protein</fullName>
    </submittedName>
</protein>
<gene>
    <name evidence="2" type="ORF">MBEBAB_2408</name>
</gene>
<feature type="transmembrane region" description="Helical" evidence="1">
    <location>
        <begin position="32"/>
        <end position="50"/>
    </location>
</feature>
<evidence type="ECO:0000313" key="2">
    <source>
        <dbReference type="EMBL" id="GAD60158.1"/>
    </source>
</evidence>
<proteinExistence type="predicted"/>
<reference evidence="3" key="1">
    <citation type="journal article" date="2013" name="Genome Announc.">
        <title>Draft Genome Sequence of the Dimorphic Prosthecate Bacterium Brevundimonas abyssalis TAR-001T.</title>
        <authorList>
            <person name="Tsubouchi T."/>
            <person name="Nishi S."/>
            <person name="Usui K."/>
            <person name="Shimane Y."/>
            <person name="Takaki Y."/>
            <person name="Maruyama T."/>
            <person name="Hatada Y."/>
        </authorList>
    </citation>
    <scope>NUCLEOTIDE SEQUENCE [LARGE SCALE GENOMIC DNA]</scope>
    <source>
        <strain evidence="3">TAR-001</strain>
    </source>
</reference>
<keyword evidence="1" id="KW-0812">Transmembrane</keyword>
<feature type="transmembrane region" description="Helical" evidence="1">
    <location>
        <begin position="7"/>
        <end position="26"/>
    </location>
</feature>
<evidence type="ECO:0000313" key="3">
    <source>
        <dbReference type="Proteomes" id="UP000016569"/>
    </source>
</evidence>
<keyword evidence="1" id="KW-0472">Membrane</keyword>
<name>A0A8E0TRY7_9CAUL</name>
<sequence>MRTPPRWLPWLGPPLAGLAVLAAYALLPRVGYWELVLIGLVVGFLPWLIGRVWRWRSGRH</sequence>
<accession>A0A8E0TRY7</accession>
<dbReference type="AlphaFoldDB" id="A0A8E0TRY7"/>
<keyword evidence="1" id="KW-1133">Transmembrane helix</keyword>